<dbReference type="Pfam" id="PF00027">
    <property type="entry name" value="cNMP_binding"/>
    <property type="match status" value="1"/>
</dbReference>
<dbReference type="CDD" id="cd00038">
    <property type="entry name" value="CAP_ED"/>
    <property type="match status" value="1"/>
</dbReference>
<name>A0ABT4BHC7_9ACTN</name>
<evidence type="ECO:0000256" key="3">
    <source>
        <dbReference type="ARBA" id="ARBA00023163"/>
    </source>
</evidence>
<evidence type="ECO:0000256" key="1">
    <source>
        <dbReference type="ARBA" id="ARBA00023015"/>
    </source>
</evidence>
<dbReference type="SUPFAM" id="SSF51206">
    <property type="entry name" value="cAMP-binding domain-like"/>
    <property type="match status" value="1"/>
</dbReference>
<keyword evidence="2" id="KW-0238">DNA-binding</keyword>
<dbReference type="InterPro" id="IPR014710">
    <property type="entry name" value="RmlC-like_jellyroll"/>
</dbReference>
<dbReference type="InterPro" id="IPR036390">
    <property type="entry name" value="WH_DNA-bd_sf"/>
</dbReference>
<dbReference type="InterPro" id="IPR018490">
    <property type="entry name" value="cNMP-bd_dom_sf"/>
</dbReference>
<keyword evidence="3" id="KW-0804">Transcription</keyword>
<protein>
    <submittedName>
        <fullName evidence="5">Crp/Fnr family transcriptional regulator</fullName>
    </submittedName>
</protein>
<organism evidence="5 6">
    <name type="scientific">Paractinoplanes pyxinae</name>
    <dbReference type="NCBI Taxonomy" id="2997416"/>
    <lineage>
        <taxon>Bacteria</taxon>
        <taxon>Bacillati</taxon>
        <taxon>Actinomycetota</taxon>
        <taxon>Actinomycetes</taxon>
        <taxon>Micromonosporales</taxon>
        <taxon>Micromonosporaceae</taxon>
        <taxon>Paractinoplanes</taxon>
    </lineage>
</organism>
<keyword evidence="6" id="KW-1185">Reference proteome</keyword>
<accession>A0ABT4BHC7</accession>
<dbReference type="InterPro" id="IPR012318">
    <property type="entry name" value="HTH_CRP"/>
</dbReference>
<feature type="domain" description="Cyclic nucleotide-binding" evidence="4">
    <location>
        <begin position="9"/>
        <end position="109"/>
    </location>
</feature>
<dbReference type="SUPFAM" id="SSF46785">
    <property type="entry name" value="Winged helix' DNA-binding domain"/>
    <property type="match status" value="1"/>
</dbReference>
<dbReference type="Proteomes" id="UP001151002">
    <property type="component" value="Unassembled WGS sequence"/>
</dbReference>
<dbReference type="PROSITE" id="PS50042">
    <property type="entry name" value="CNMP_BINDING_3"/>
    <property type="match status" value="1"/>
</dbReference>
<dbReference type="InterPro" id="IPR036388">
    <property type="entry name" value="WH-like_DNA-bd_sf"/>
</dbReference>
<keyword evidence="1" id="KW-0805">Transcription regulation</keyword>
<dbReference type="RefSeq" id="WP_267570005.1">
    <property type="nucleotide sequence ID" value="NZ_JAPNTZ010000025.1"/>
</dbReference>
<evidence type="ECO:0000313" key="5">
    <source>
        <dbReference type="EMBL" id="MCY1145392.1"/>
    </source>
</evidence>
<evidence type="ECO:0000256" key="2">
    <source>
        <dbReference type="ARBA" id="ARBA00023125"/>
    </source>
</evidence>
<reference evidence="5" key="1">
    <citation type="submission" date="2022-11" db="EMBL/GenBank/DDBJ databases">
        <authorList>
            <person name="Somphong A."/>
            <person name="Phongsopitanun W."/>
        </authorList>
    </citation>
    <scope>NUCLEOTIDE SEQUENCE</scope>
    <source>
        <strain evidence="5">Pm04-4</strain>
    </source>
</reference>
<dbReference type="Gene3D" id="1.10.10.10">
    <property type="entry name" value="Winged helix-like DNA-binding domain superfamily/Winged helix DNA-binding domain"/>
    <property type="match status" value="1"/>
</dbReference>
<comment type="caution">
    <text evidence="5">The sequence shown here is derived from an EMBL/GenBank/DDBJ whole genome shotgun (WGS) entry which is preliminary data.</text>
</comment>
<dbReference type="EMBL" id="JAPNTZ010000025">
    <property type="protein sequence ID" value="MCY1145392.1"/>
    <property type="molecule type" value="Genomic_DNA"/>
</dbReference>
<dbReference type="SMART" id="SM00100">
    <property type="entry name" value="cNMP"/>
    <property type="match status" value="1"/>
</dbReference>
<sequence length="226" mass="24642">MVTRPDQPAMPLLTAEELDELSTFGRPVRRSAGQPFFLEGEPGDFALLITKGHVKAMRGSPPRIIDIRGPGAIVGEMAVIRGQARMASIIAFSDVEALYLPGPVWLKFLYDHPRAMHALLAMTDDLADRATRRNVESELAIEQQLAKRLVELVDRGLGEQAEDGSVLLRFNQQDIATLVGAKKLDSVKKIIARLKAADIVVTGRQSVTIIEPAALRDIADGNLTVT</sequence>
<proteinExistence type="predicted"/>
<gene>
    <name evidence="5" type="ORF">OWR29_45950</name>
</gene>
<dbReference type="InterPro" id="IPR000595">
    <property type="entry name" value="cNMP-bd_dom"/>
</dbReference>
<evidence type="ECO:0000313" key="6">
    <source>
        <dbReference type="Proteomes" id="UP001151002"/>
    </source>
</evidence>
<evidence type="ECO:0000259" key="4">
    <source>
        <dbReference type="PROSITE" id="PS50042"/>
    </source>
</evidence>
<dbReference type="Pfam" id="PF13545">
    <property type="entry name" value="HTH_Crp_2"/>
    <property type="match status" value="1"/>
</dbReference>
<dbReference type="Gene3D" id="2.60.120.10">
    <property type="entry name" value="Jelly Rolls"/>
    <property type="match status" value="1"/>
</dbReference>